<accession>A0A5N5QTZ1</accession>
<dbReference type="OrthoDB" id="3218429at2759"/>
<evidence type="ECO:0000256" key="2">
    <source>
        <dbReference type="SAM" id="Phobius"/>
    </source>
</evidence>
<feature type="transmembrane region" description="Helical" evidence="2">
    <location>
        <begin position="96"/>
        <end position="119"/>
    </location>
</feature>
<name>A0A5N5QTZ1_9AGAM</name>
<gene>
    <name evidence="3" type="ORF">CTheo_1288</name>
</gene>
<feature type="transmembrane region" description="Helical" evidence="2">
    <location>
        <begin position="17"/>
        <end position="35"/>
    </location>
</feature>
<sequence>MECKVADRDVIDLGTRIAIYSYAGCSALLGLLTLIGRGQRHEIECVEDKCEYTKKIVKHIKDVDYAVATLTLTGVALMVAALLHQHLFHGLELFHVYIVLFLLWIITLTGMWFVIHAWVFDILRTNRRRMATFSFWSRILIYSKWFTLQFSLMGGYGLYVTIRRQDFKPSNCVPPIFENKVWSIFLYGFAAIPILNSCMLFMLTSFLVWIASVLYALFSGKGWRGQVDPVVFCVFWLLEYMMMIGCLIATVEVQLGKASTQNSTPSPFGSTLAVALLIVPLKLVVVRIWQLTRYHDAPLATSEAEPFVSAKHARTSTAGTGTFSHHQRWTSAGSSTSYGSRPPTCTMWLEEYVGRKIESGESDKRSTVETHQTQEGPRVPLNI</sequence>
<evidence type="ECO:0000313" key="3">
    <source>
        <dbReference type="EMBL" id="KAB5595210.1"/>
    </source>
</evidence>
<feature type="compositionally biased region" description="Basic and acidic residues" evidence="1">
    <location>
        <begin position="359"/>
        <end position="368"/>
    </location>
</feature>
<feature type="region of interest" description="Disordered" evidence="1">
    <location>
        <begin position="318"/>
        <end position="340"/>
    </location>
</feature>
<comment type="caution">
    <text evidence="3">The sequence shown here is derived from an EMBL/GenBank/DDBJ whole genome shotgun (WGS) entry which is preliminary data.</text>
</comment>
<keyword evidence="2" id="KW-0472">Membrane</keyword>
<feature type="region of interest" description="Disordered" evidence="1">
    <location>
        <begin position="359"/>
        <end position="383"/>
    </location>
</feature>
<keyword evidence="2 3" id="KW-0812">Transmembrane</keyword>
<keyword evidence="2" id="KW-1133">Transmembrane helix</keyword>
<protein>
    <submittedName>
        <fullName evidence="3">Transmembrane protein</fullName>
    </submittedName>
</protein>
<keyword evidence="4" id="KW-1185">Reference proteome</keyword>
<feature type="transmembrane region" description="Helical" evidence="2">
    <location>
        <begin position="185"/>
        <end position="218"/>
    </location>
</feature>
<dbReference type="EMBL" id="SSOP01000011">
    <property type="protein sequence ID" value="KAB5595210.1"/>
    <property type="molecule type" value="Genomic_DNA"/>
</dbReference>
<dbReference type="Proteomes" id="UP000383932">
    <property type="component" value="Unassembled WGS sequence"/>
</dbReference>
<evidence type="ECO:0000313" key="4">
    <source>
        <dbReference type="Proteomes" id="UP000383932"/>
    </source>
</evidence>
<feature type="transmembrane region" description="Helical" evidence="2">
    <location>
        <begin position="63"/>
        <end position="84"/>
    </location>
</feature>
<feature type="transmembrane region" description="Helical" evidence="2">
    <location>
        <begin position="271"/>
        <end position="289"/>
    </location>
</feature>
<organism evidence="3 4">
    <name type="scientific">Ceratobasidium theobromae</name>
    <dbReference type="NCBI Taxonomy" id="1582974"/>
    <lineage>
        <taxon>Eukaryota</taxon>
        <taxon>Fungi</taxon>
        <taxon>Dikarya</taxon>
        <taxon>Basidiomycota</taxon>
        <taxon>Agaricomycotina</taxon>
        <taxon>Agaricomycetes</taxon>
        <taxon>Cantharellales</taxon>
        <taxon>Ceratobasidiaceae</taxon>
        <taxon>Ceratobasidium</taxon>
    </lineage>
</organism>
<dbReference type="AlphaFoldDB" id="A0A5N5QTZ1"/>
<evidence type="ECO:0000256" key="1">
    <source>
        <dbReference type="SAM" id="MobiDB-lite"/>
    </source>
</evidence>
<feature type="transmembrane region" description="Helical" evidence="2">
    <location>
        <begin position="230"/>
        <end position="251"/>
    </location>
</feature>
<proteinExistence type="predicted"/>
<feature type="compositionally biased region" description="Polar residues" evidence="1">
    <location>
        <begin position="318"/>
        <end position="339"/>
    </location>
</feature>
<feature type="transmembrane region" description="Helical" evidence="2">
    <location>
        <begin position="139"/>
        <end position="159"/>
    </location>
</feature>
<reference evidence="3 4" key="1">
    <citation type="journal article" date="2019" name="Fungal Biol. Biotechnol.">
        <title>Draft genome sequence of fastidious pathogen Ceratobasidium theobromae, which causes vascular-streak dieback in Theobroma cacao.</title>
        <authorList>
            <person name="Ali S.S."/>
            <person name="Asman A."/>
            <person name="Shao J."/>
            <person name="Firmansyah A.P."/>
            <person name="Susilo A.W."/>
            <person name="Rosmana A."/>
            <person name="McMahon P."/>
            <person name="Junaid M."/>
            <person name="Guest D."/>
            <person name="Kheng T.Y."/>
            <person name="Meinhardt L.W."/>
            <person name="Bailey B.A."/>
        </authorList>
    </citation>
    <scope>NUCLEOTIDE SEQUENCE [LARGE SCALE GENOMIC DNA]</scope>
    <source>
        <strain evidence="3 4">CT2</strain>
    </source>
</reference>